<keyword evidence="6" id="KW-1185">Reference proteome</keyword>
<reference evidence="5 6" key="1">
    <citation type="journal article" date="2018" name="Mol. Plant">
        <title>The genome of Artemisia annua provides insight into the evolution of Asteraceae family and artemisinin biosynthesis.</title>
        <authorList>
            <person name="Shen Q."/>
            <person name="Zhang L."/>
            <person name="Liao Z."/>
            <person name="Wang S."/>
            <person name="Yan T."/>
            <person name="Shi P."/>
            <person name="Liu M."/>
            <person name="Fu X."/>
            <person name="Pan Q."/>
            <person name="Wang Y."/>
            <person name="Lv Z."/>
            <person name="Lu X."/>
            <person name="Zhang F."/>
            <person name="Jiang W."/>
            <person name="Ma Y."/>
            <person name="Chen M."/>
            <person name="Hao X."/>
            <person name="Li L."/>
            <person name="Tang Y."/>
            <person name="Lv G."/>
            <person name="Zhou Y."/>
            <person name="Sun X."/>
            <person name="Brodelius P.E."/>
            <person name="Rose J.K.C."/>
            <person name="Tang K."/>
        </authorList>
    </citation>
    <scope>NUCLEOTIDE SEQUENCE [LARGE SCALE GENOMIC DNA]</scope>
    <source>
        <strain evidence="6">cv. Huhao1</strain>
        <tissue evidence="5">Leaf</tissue>
    </source>
</reference>
<protein>
    <recommendedName>
        <fullName evidence="4">3-dehydroquinate synthase C-terminal domain-containing protein</fullName>
    </recommendedName>
</protein>
<name>A0A2U1MSQ7_ARTAN</name>
<dbReference type="Proteomes" id="UP000245207">
    <property type="component" value="Unassembled WGS sequence"/>
</dbReference>
<feature type="region of interest" description="Disordered" evidence="3">
    <location>
        <begin position="1"/>
        <end position="22"/>
    </location>
</feature>
<dbReference type="PANTHER" id="PTHR33563:SF1">
    <property type="entry name" value="3-DEHYDROQUINATE SYNTHASE"/>
    <property type="match status" value="1"/>
</dbReference>
<gene>
    <name evidence="5" type="ORF">CTI12_AA346360</name>
</gene>
<feature type="domain" description="3-dehydroquinate synthase C-terminal" evidence="4">
    <location>
        <begin position="56"/>
        <end position="102"/>
    </location>
</feature>
<proteinExistence type="predicted"/>
<dbReference type="OrthoDB" id="3275at2759"/>
<evidence type="ECO:0000259" key="4">
    <source>
        <dbReference type="Pfam" id="PF26558"/>
    </source>
</evidence>
<feature type="domain" description="3-dehydroquinate synthase C-terminal" evidence="4">
    <location>
        <begin position="26"/>
        <end position="55"/>
    </location>
</feature>
<evidence type="ECO:0000256" key="3">
    <source>
        <dbReference type="SAM" id="MobiDB-lite"/>
    </source>
</evidence>
<dbReference type="GO" id="GO:0016491">
    <property type="term" value="F:oxidoreductase activity"/>
    <property type="evidence" value="ECO:0007669"/>
    <property type="project" value="InterPro"/>
</dbReference>
<organism evidence="5 6">
    <name type="scientific">Artemisia annua</name>
    <name type="common">Sweet wormwood</name>
    <dbReference type="NCBI Taxonomy" id="35608"/>
    <lineage>
        <taxon>Eukaryota</taxon>
        <taxon>Viridiplantae</taxon>
        <taxon>Streptophyta</taxon>
        <taxon>Embryophyta</taxon>
        <taxon>Tracheophyta</taxon>
        <taxon>Spermatophyta</taxon>
        <taxon>Magnoliopsida</taxon>
        <taxon>eudicotyledons</taxon>
        <taxon>Gunneridae</taxon>
        <taxon>Pentapetalae</taxon>
        <taxon>asterids</taxon>
        <taxon>campanulids</taxon>
        <taxon>Asterales</taxon>
        <taxon>Asteraceae</taxon>
        <taxon>Asteroideae</taxon>
        <taxon>Anthemideae</taxon>
        <taxon>Artemisiinae</taxon>
        <taxon>Artemisia</taxon>
    </lineage>
</organism>
<dbReference type="PANTHER" id="PTHR33563">
    <property type="match status" value="1"/>
</dbReference>
<dbReference type="InterPro" id="IPR056179">
    <property type="entry name" value="DHQS_C"/>
</dbReference>
<dbReference type="GO" id="GO:0003856">
    <property type="term" value="F:3-dehydroquinate synthase activity"/>
    <property type="evidence" value="ECO:0007669"/>
    <property type="project" value="InterPro"/>
</dbReference>
<dbReference type="STRING" id="35608.A0A2U1MSQ7"/>
<accession>A0A2U1MSQ7</accession>
<keyword evidence="1" id="KW-0028">Amino-acid biosynthesis</keyword>
<evidence type="ECO:0000313" key="5">
    <source>
        <dbReference type="EMBL" id="PWA64256.1"/>
    </source>
</evidence>
<dbReference type="EMBL" id="PKPP01004462">
    <property type="protein sequence ID" value="PWA64256.1"/>
    <property type="molecule type" value="Genomic_DNA"/>
</dbReference>
<evidence type="ECO:0000313" key="6">
    <source>
        <dbReference type="Proteomes" id="UP000245207"/>
    </source>
</evidence>
<sequence length="104" mass="11113">MGVQGGKLDYFNKQSEEGSQPELTKATITGVQMIGMGDRVCVDLCSLMRPGEGLLGPIHACVAVPGGKICYLSELKTGREILVVNQNGIQRTAVVGRVKIETDH</sequence>
<dbReference type="AlphaFoldDB" id="A0A2U1MSQ7"/>
<comment type="caution">
    <text evidence="5">The sequence shown here is derived from an EMBL/GenBank/DDBJ whole genome shotgun (WGS) entry which is preliminary data.</text>
</comment>
<dbReference type="Pfam" id="PF26558">
    <property type="entry name" value="DHQS_2nd"/>
    <property type="match status" value="2"/>
</dbReference>
<evidence type="ECO:0000256" key="2">
    <source>
        <dbReference type="ARBA" id="ARBA00023141"/>
    </source>
</evidence>
<keyword evidence="2" id="KW-0057">Aromatic amino acid biosynthesis</keyword>
<dbReference type="GO" id="GO:0008652">
    <property type="term" value="P:amino acid biosynthetic process"/>
    <property type="evidence" value="ECO:0007669"/>
    <property type="project" value="UniProtKB-KW"/>
</dbReference>
<dbReference type="InterPro" id="IPR002812">
    <property type="entry name" value="DHQS"/>
</dbReference>
<evidence type="ECO:0000256" key="1">
    <source>
        <dbReference type="ARBA" id="ARBA00022605"/>
    </source>
</evidence>
<dbReference type="GO" id="GO:0009073">
    <property type="term" value="P:aromatic amino acid family biosynthetic process"/>
    <property type="evidence" value="ECO:0007669"/>
    <property type="project" value="UniProtKB-KW"/>
</dbReference>